<gene>
    <name evidence="3" type="ORF">Lmor_0241</name>
    <name evidence="4" type="ORF">NCTC12239_02201</name>
</gene>
<evidence type="ECO:0000313" key="5">
    <source>
        <dbReference type="Proteomes" id="UP000054985"/>
    </source>
</evidence>
<dbReference type="STRING" id="39962.Lmor_0241"/>
<evidence type="ECO:0000259" key="2">
    <source>
        <dbReference type="SMART" id="SM00014"/>
    </source>
</evidence>
<feature type="transmembrane region" description="Helical" evidence="1">
    <location>
        <begin position="15"/>
        <end position="40"/>
    </location>
</feature>
<feature type="transmembrane region" description="Helical" evidence="1">
    <location>
        <begin position="184"/>
        <end position="202"/>
    </location>
</feature>
<keyword evidence="1" id="KW-0812">Transmembrane</keyword>
<dbReference type="Proteomes" id="UP000254040">
    <property type="component" value="Unassembled WGS sequence"/>
</dbReference>
<feature type="transmembrane region" description="Helical" evidence="1">
    <location>
        <begin position="60"/>
        <end position="76"/>
    </location>
</feature>
<proteinExistence type="predicted"/>
<feature type="transmembrane region" description="Helical" evidence="1">
    <location>
        <begin position="158"/>
        <end position="178"/>
    </location>
</feature>
<dbReference type="RefSeq" id="WP_028384211.1">
    <property type="nucleotide sequence ID" value="NZ_CAAAJG010000072.1"/>
</dbReference>
<dbReference type="SMART" id="SM00014">
    <property type="entry name" value="acidPPc"/>
    <property type="match status" value="1"/>
</dbReference>
<sequence>MTQFERTFNLMKKPWVIVLYVVLVVLSYFYVDIPVAIYFHQLDLRNTFPALNVLTAFGQWKAYIILFVFLGFYSRYIHKNDRFEARVWYLLGCVFIPNLIGFIVKVCVSRARPDLFFSDNLFGFYWFQTKDLYWSFPSGHSLTVIGLASGLGVLFPKYFFSFLGFAVLVVLSRVFLYHHYLSDVMTGCYLSILIVGYFTEFLKGKHYLSKMR</sequence>
<dbReference type="Proteomes" id="UP000054985">
    <property type="component" value="Unassembled WGS sequence"/>
</dbReference>
<dbReference type="EMBL" id="LNYN01000008">
    <property type="protein sequence ID" value="KTD38572.1"/>
    <property type="molecule type" value="Genomic_DNA"/>
</dbReference>
<keyword evidence="5" id="KW-1185">Reference proteome</keyword>
<evidence type="ECO:0000313" key="3">
    <source>
        <dbReference type="EMBL" id="KTD38572.1"/>
    </source>
</evidence>
<dbReference type="SUPFAM" id="SSF48317">
    <property type="entry name" value="Acid phosphatase/Vanadium-dependent haloperoxidase"/>
    <property type="match status" value="1"/>
</dbReference>
<evidence type="ECO:0000313" key="4">
    <source>
        <dbReference type="EMBL" id="STX63258.1"/>
    </source>
</evidence>
<dbReference type="OrthoDB" id="5645237at2"/>
<evidence type="ECO:0000256" key="1">
    <source>
        <dbReference type="SAM" id="Phobius"/>
    </source>
</evidence>
<dbReference type="Pfam" id="PF01569">
    <property type="entry name" value="PAP2"/>
    <property type="match status" value="1"/>
</dbReference>
<name>A0A378K0V3_9GAMM</name>
<dbReference type="AlphaFoldDB" id="A0A378K0V3"/>
<dbReference type="Gene3D" id="1.20.144.10">
    <property type="entry name" value="Phosphatidic acid phosphatase type 2/haloperoxidase"/>
    <property type="match status" value="1"/>
</dbReference>
<evidence type="ECO:0000313" key="6">
    <source>
        <dbReference type="Proteomes" id="UP000254040"/>
    </source>
</evidence>
<dbReference type="InterPro" id="IPR000326">
    <property type="entry name" value="PAP2/HPO"/>
</dbReference>
<feature type="transmembrane region" description="Helical" evidence="1">
    <location>
        <begin position="88"/>
        <end position="112"/>
    </location>
</feature>
<keyword evidence="1" id="KW-1133">Transmembrane helix</keyword>
<feature type="transmembrane region" description="Helical" evidence="1">
    <location>
        <begin position="132"/>
        <end position="151"/>
    </location>
</feature>
<protein>
    <submittedName>
        <fullName evidence="4">Phosphatidylglycerophosphatase B</fullName>
    </submittedName>
</protein>
<organism evidence="4 6">
    <name type="scientific">Legionella moravica</name>
    <dbReference type="NCBI Taxonomy" id="39962"/>
    <lineage>
        <taxon>Bacteria</taxon>
        <taxon>Pseudomonadati</taxon>
        <taxon>Pseudomonadota</taxon>
        <taxon>Gammaproteobacteria</taxon>
        <taxon>Legionellales</taxon>
        <taxon>Legionellaceae</taxon>
        <taxon>Legionella</taxon>
    </lineage>
</organism>
<reference evidence="4 6" key="2">
    <citation type="submission" date="2018-06" db="EMBL/GenBank/DDBJ databases">
        <authorList>
            <consortium name="Pathogen Informatics"/>
            <person name="Doyle S."/>
        </authorList>
    </citation>
    <scope>NUCLEOTIDE SEQUENCE [LARGE SCALE GENOMIC DNA]</scope>
    <source>
        <strain evidence="4 6">NCTC12239</strain>
    </source>
</reference>
<reference evidence="3 5" key="1">
    <citation type="submission" date="2015-11" db="EMBL/GenBank/DDBJ databases">
        <title>Genomic analysis of 38 Legionella species identifies large and diverse effector repertoires.</title>
        <authorList>
            <person name="Burstein D."/>
            <person name="Amaro F."/>
            <person name="Zusman T."/>
            <person name="Lifshitz Z."/>
            <person name="Cohen O."/>
            <person name="Gilbert J.A."/>
            <person name="Pupko T."/>
            <person name="Shuman H.A."/>
            <person name="Segal G."/>
        </authorList>
    </citation>
    <scope>NUCLEOTIDE SEQUENCE [LARGE SCALE GENOMIC DNA]</scope>
    <source>
        <strain evidence="3 5">ATCC 43877</strain>
    </source>
</reference>
<dbReference type="InterPro" id="IPR036938">
    <property type="entry name" value="PAP2/HPO_sf"/>
</dbReference>
<accession>A0A378K0V3</accession>
<dbReference type="EMBL" id="UGOG01000001">
    <property type="protein sequence ID" value="STX63258.1"/>
    <property type="molecule type" value="Genomic_DNA"/>
</dbReference>
<keyword evidence="1" id="KW-0472">Membrane</keyword>
<feature type="domain" description="Phosphatidic acid phosphatase type 2/haloperoxidase" evidence="2">
    <location>
        <begin position="86"/>
        <end position="199"/>
    </location>
</feature>